<dbReference type="RefSeq" id="WP_408215295.1">
    <property type="nucleotide sequence ID" value="NZ_JAQQBZ010000017.1"/>
</dbReference>
<keyword evidence="1" id="KW-0812">Transmembrane</keyword>
<keyword evidence="1" id="KW-0472">Membrane</keyword>
<gene>
    <name evidence="2" type="ORF">PQQ68_22135</name>
</gene>
<protein>
    <submittedName>
        <fullName evidence="2">Uncharacterized protein</fullName>
    </submittedName>
</protein>
<reference evidence="2 3" key="1">
    <citation type="journal article" date="2024" name="Chem. Sci.">
        <title>Discovery of megapolipeptins by genome mining of a Burkholderiales bacteria collection.</title>
        <authorList>
            <person name="Paulo B.S."/>
            <person name="Recchia M.J.J."/>
            <person name="Lee S."/>
            <person name="Fergusson C.H."/>
            <person name="Romanowski S.B."/>
            <person name="Hernandez A."/>
            <person name="Krull N."/>
            <person name="Liu D.Y."/>
            <person name="Cavanagh H."/>
            <person name="Bos A."/>
            <person name="Gray C.A."/>
            <person name="Murphy B.T."/>
            <person name="Linington R.G."/>
            <person name="Eustaquio A.S."/>
        </authorList>
    </citation>
    <scope>NUCLEOTIDE SEQUENCE [LARGE SCALE GENOMIC DNA]</scope>
    <source>
        <strain evidence="2 3">RL17-335-BIF-A</strain>
    </source>
</reference>
<proteinExistence type="predicted"/>
<organism evidence="2 3">
    <name type="scientific">Paraburkholderia dilworthii</name>
    <dbReference type="NCBI Taxonomy" id="948106"/>
    <lineage>
        <taxon>Bacteria</taxon>
        <taxon>Pseudomonadati</taxon>
        <taxon>Pseudomonadota</taxon>
        <taxon>Betaproteobacteria</taxon>
        <taxon>Burkholderiales</taxon>
        <taxon>Burkholderiaceae</taxon>
        <taxon>Paraburkholderia</taxon>
    </lineage>
</organism>
<comment type="caution">
    <text evidence="2">The sequence shown here is derived from an EMBL/GenBank/DDBJ whole genome shotgun (WGS) entry which is preliminary data.</text>
</comment>
<accession>A0ABW9DBT4</accession>
<keyword evidence="1" id="KW-1133">Transmembrane helix</keyword>
<dbReference type="Proteomes" id="UP001629367">
    <property type="component" value="Unassembled WGS sequence"/>
</dbReference>
<evidence type="ECO:0000256" key="1">
    <source>
        <dbReference type="SAM" id="Phobius"/>
    </source>
</evidence>
<evidence type="ECO:0000313" key="2">
    <source>
        <dbReference type="EMBL" id="MFM0595726.1"/>
    </source>
</evidence>
<dbReference type="EMBL" id="JAQQBZ010000017">
    <property type="protein sequence ID" value="MFM0595726.1"/>
    <property type="molecule type" value="Genomic_DNA"/>
</dbReference>
<feature type="non-terminal residue" evidence="2">
    <location>
        <position position="1"/>
    </location>
</feature>
<keyword evidence="3" id="KW-1185">Reference proteome</keyword>
<sequence length="75" mass="8249">DIIVAGGRNRTTFRGLAYFNRTQAVNGKSSVGLNVIVGILFCASFVLAPIGLWFMYCAYRNHRAHAVIQAAVMCR</sequence>
<feature type="transmembrane region" description="Helical" evidence="1">
    <location>
        <begin position="35"/>
        <end position="56"/>
    </location>
</feature>
<name>A0ABW9DBT4_9BURK</name>
<evidence type="ECO:0000313" key="3">
    <source>
        <dbReference type="Proteomes" id="UP001629367"/>
    </source>
</evidence>